<protein>
    <recommendedName>
        <fullName evidence="3">Spore coat protein</fullName>
    </recommendedName>
</protein>
<accession>A0A162EEP8</accession>
<keyword evidence="2" id="KW-1185">Reference proteome</keyword>
<evidence type="ECO:0000313" key="2">
    <source>
        <dbReference type="Proteomes" id="UP000075806"/>
    </source>
</evidence>
<proteinExistence type="predicted"/>
<dbReference type="EMBL" id="LTAO01000012">
    <property type="protein sequence ID" value="KYG32399.1"/>
    <property type="molecule type" value="Genomic_DNA"/>
</dbReference>
<evidence type="ECO:0000313" key="1">
    <source>
        <dbReference type="EMBL" id="KYG32399.1"/>
    </source>
</evidence>
<dbReference type="AlphaFoldDB" id="A0A162EEP8"/>
<dbReference type="RefSeq" id="WP_045488832.1">
    <property type="nucleotide sequence ID" value="NZ_LTAO01000012.1"/>
</dbReference>
<sequence>MSCSNYGRCNSYGGNRGSNRGNCDCDTFFRHVSKNQFVRVFLKASKHVDGFFIEANGNEATLFDFNERCHSVITICCDDIVAVEVSHANNDNRCHDHKKHH</sequence>
<evidence type="ECO:0008006" key="3">
    <source>
        <dbReference type="Google" id="ProtNLM"/>
    </source>
</evidence>
<reference evidence="1" key="1">
    <citation type="submission" date="2016-02" db="EMBL/GenBank/DDBJ databases">
        <title>Genome sequence of Bacillus trypoxylicola KCTC 13244(T).</title>
        <authorList>
            <person name="Jeong H."/>
            <person name="Park S.-H."/>
            <person name="Choi S.-K."/>
        </authorList>
    </citation>
    <scope>NUCLEOTIDE SEQUENCE [LARGE SCALE GENOMIC DNA]</scope>
    <source>
        <strain evidence="1">KCTC 13244</strain>
    </source>
</reference>
<dbReference type="STRING" id="519424.AZF04_06460"/>
<gene>
    <name evidence="1" type="ORF">AZF04_06460</name>
</gene>
<name>A0A162EEP8_9BACI</name>
<dbReference type="OrthoDB" id="2941447at2"/>
<organism evidence="1 2">
    <name type="scientific">Alkalihalobacillus trypoxylicola</name>
    <dbReference type="NCBI Taxonomy" id="519424"/>
    <lineage>
        <taxon>Bacteria</taxon>
        <taxon>Bacillati</taxon>
        <taxon>Bacillota</taxon>
        <taxon>Bacilli</taxon>
        <taxon>Bacillales</taxon>
        <taxon>Bacillaceae</taxon>
        <taxon>Alkalihalobacillus</taxon>
    </lineage>
</organism>
<comment type="caution">
    <text evidence="1">The sequence shown here is derived from an EMBL/GenBank/DDBJ whole genome shotgun (WGS) entry which is preliminary data.</text>
</comment>
<dbReference type="Proteomes" id="UP000075806">
    <property type="component" value="Unassembled WGS sequence"/>
</dbReference>